<name>A0A9D3WLU1_9SAUR</name>
<gene>
    <name evidence="2" type="ORF">KIL84_023123</name>
</gene>
<proteinExistence type="predicted"/>
<dbReference type="AlphaFoldDB" id="A0A9D3WLU1"/>
<evidence type="ECO:0000256" key="1">
    <source>
        <dbReference type="SAM" id="MobiDB-lite"/>
    </source>
</evidence>
<dbReference type="Proteomes" id="UP000827986">
    <property type="component" value="Unassembled WGS sequence"/>
</dbReference>
<evidence type="ECO:0000313" key="3">
    <source>
        <dbReference type="Proteomes" id="UP000827986"/>
    </source>
</evidence>
<reference evidence="2" key="1">
    <citation type="submission" date="2021-09" db="EMBL/GenBank/DDBJ databases">
        <title>The genome of Mauremys mutica provides insights into the evolution of semi-aquatic lifestyle.</title>
        <authorList>
            <person name="Gong S."/>
            <person name="Gao Y."/>
        </authorList>
    </citation>
    <scope>NUCLEOTIDE SEQUENCE</scope>
    <source>
        <strain evidence="2">MM-2020</strain>
        <tissue evidence="2">Muscle</tissue>
    </source>
</reference>
<evidence type="ECO:0000313" key="2">
    <source>
        <dbReference type="EMBL" id="KAH1165564.1"/>
    </source>
</evidence>
<sequence>MGDGCLPALYAFENSSIYLLLSRVILQKWNIISTVRTAGHMKVNYSMLPALVLQATRLGSRAPAATPAPHGSDLTSPQIFTSPKPRGLSPNPDRVYSGARPILRRGPSTQTVVPTLSVLPPPLLTFPTLPSWTSSRWGFGASEGCI</sequence>
<dbReference type="EMBL" id="JAHDVG010000488">
    <property type="protein sequence ID" value="KAH1165564.1"/>
    <property type="molecule type" value="Genomic_DNA"/>
</dbReference>
<accession>A0A9D3WLU1</accession>
<feature type="region of interest" description="Disordered" evidence="1">
    <location>
        <begin position="62"/>
        <end position="92"/>
    </location>
</feature>
<organism evidence="2 3">
    <name type="scientific">Mauremys mutica</name>
    <name type="common">yellowpond turtle</name>
    <dbReference type="NCBI Taxonomy" id="74926"/>
    <lineage>
        <taxon>Eukaryota</taxon>
        <taxon>Metazoa</taxon>
        <taxon>Chordata</taxon>
        <taxon>Craniata</taxon>
        <taxon>Vertebrata</taxon>
        <taxon>Euteleostomi</taxon>
        <taxon>Archelosauria</taxon>
        <taxon>Testudinata</taxon>
        <taxon>Testudines</taxon>
        <taxon>Cryptodira</taxon>
        <taxon>Durocryptodira</taxon>
        <taxon>Testudinoidea</taxon>
        <taxon>Geoemydidae</taxon>
        <taxon>Geoemydinae</taxon>
        <taxon>Mauremys</taxon>
    </lineage>
</organism>
<comment type="caution">
    <text evidence="2">The sequence shown here is derived from an EMBL/GenBank/DDBJ whole genome shotgun (WGS) entry which is preliminary data.</text>
</comment>
<keyword evidence="3" id="KW-1185">Reference proteome</keyword>
<protein>
    <submittedName>
        <fullName evidence="2">Uncharacterized protein</fullName>
    </submittedName>
</protein>